<name>A0A1G1ZXC4_9BACT</name>
<evidence type="ECO:0000313" key="2">
    <source>
        <dbReference type="EMBL" id="OGY69135.1"/>
    </source>
</evidence>
<evidence type="ECO:0000313" key="3">
    <source>
        <dbReference type="Proteomes" id="UP000176611"/>
    </source>
</evidence>
<feature type="domain" description="DUF5659" evidence="1">
    <location>
        <begin position="19"/>
        <end position="90"/>
    </location>
</feature>
<comment type="caution">
    <text evidence="2">The sequence shown here is derived from an EMBL/GenBank/DDBJ whole genome shotgun (WGS) entry which is preliminary data.</text>
</comment>
<reference evidence="2 3" key="1">
    <citation type="journal article" date="2016" name="Nat. Commun.">
        <title>Thousands of microbial genomes shed light on interconnected biogeochemical processes in an aquifer system.</title>
        <authorList>
            <person name="Anantharaman K."/>
            <person name="Brown C.T."/>
            <person name="Hug L.A."/>
            <person name="Sharon I."/>
            <person name="Castelle C.J."/>
            <person name="Probst A.J."/>
            <person name="Thomas B.C."/>
            <person name="Singh A."/>
            <person name="Wilkins M.J."/>
            <person name="Karaoz U."/>
            <person name="Brodie E.L."/>
            <person name="Williams K.H."/>
            <person name="Hubbard S.S."/>
            <person name="Banfield J.F."/>
        </authorList>
    </citation>
    <scope>NUCLEOTIDE SEQUENCE [LARGE SCALE GENOMIC DNA]</scope>
</reference>
<dbReference type="EMBL" id="MHJO01000019">
    <property type="protein sequence ID" value="OGY69135.1"/>
    <property type="molecule type" value="Genomic_DNA"/>
</dbReference>
<sequence>MGLFFMPQIEQKKSTDKFFDTSDMLEVICMLYQDIEPIVITSDKTDPRRQVFTFAKSKQLERILEKLANDTLEVKPAKFLQVYKTFKNQLKYRNRKP</sequence>
<dbReference type="Proteomes" id="UP000176611">
    <property type="component" value="Unassembled WGS sequence"/>
</dbReference>
<organism evidence="2 3">
    <name type="scientific">Candidatus Harrisonbacteria bacterium RIFOXYD1_FULL_40_9</name>
    <dbReference type="NCBI Taxonomy" id="1798412"/>
    <lineage>
        <taxon>Bacteria</taxon>
        <taxon>Candidatus Harrisoniibacteriota</taxon>
    </lineage>
</organism>
<dbReference type="Pfam" id="PF18903">
    <property type="entry name" value="DUF5659"/>
    <property type="match status" value="1"/>
</dbReference>
<dbReference type="AlphaFoldDB" id="A0A1G1ZXC4"/>
<proteinExistence type="predicted"/>
<protein>
    <recommendedName>
        <fullName evidence="1">DUF5659 domain-containing protein</fullName>
    </recommendedName>
</protein>
<accession>A0A1G1ZXC4</accession>
<evidence type="ECO:0000259" key="1">
    <source>
        <dbReference type="Pfam" id="PF18903"/>
    </source>
</evidence>
<dbReference type="InterPro" id="IPR043718">
    <property type="entry name" value="DUF5659"/>
</dbReference>
<gene>
    <name evidence="2" type="ORF">A2586_01940</name>
</gene>